<comment type="caution">
    <text evidence="2">The sequence shown here is derived from an EMBL/GenBank/DDBJ whole genome shotgun (WGS) entry which is preliminary data.</text>
</comment>
<dbReference type="EMBL" id="RKRF01000007">
    <property type="protein sequence ID" value="RPF55968.1"/>
    <property type="molecule type" value="Genomic_DNA"/>
</dbReference>
<evidence type="ECO:0000256" key="1">
    <source>
        <dbReference type="SAM" id="Phobius"/>
    </source>
</evidence>
<accession>A0A3N5C1K9</accession>
<protein>
    <recommendedName>
        <fullName evidence="4">Coupling factor for flagellin transcription and translation</fullName>
    </recommendedName>
</protein>
<evidence type="ECO:0000313" key="2">
    <source>
        <dbReference type="EMBL" id="RPF55968.1"/>
    </source>
</evidence>
<keyword evidence="1" id="KW-1133">Transmembrane helix</keyword>
<keyword evidence="1" id="KW-0472">Membrane</keyword>
<evidence type="ECO:0000313" key="3">
    <source>
        <dbReference type="Proteomes" id="UP000276443"/>
    </source>
</evidence>
<dbReference type="Pfam" id="PF19610">
    <property type="entry name" value="DUF6115"/>
    <property type="match status" value="1"/>
</dbReference>
<dbReference type="AlphaFoldDB" id="A0A3N5C1K9"/>
<proteinExistence type="predicted"/>
<dbReference type="InterPro" id="IPR046118">
    <property type="entry name" value="DUF6115"/>
</dbReference>
<keyword evidence="3" id="KW-1185">Reference proteome</keyword>
<dbReference type="OrthoDB" id="1708317at2"/>
<keyword evidence="1" id="KW-0812">Transmembrane</keyword>
<name>A0A3N5C1K9_9BACI</name>
<gene>
    <name evidence="2" type="ORF">EDC24_0854</name>
</gene>
<organism evidence="2 3">
    <name type="scientific">Aquisalibacillus elongatus</name>
    <dbReference type="NCBI Taxonomy" id="485577"/>
    <lineage>
        <taxon>Bacteria</taxon>
        <taxon>Bacillati</taxon>
        <taxon>Bacillota</taxon>
        <taxon>Bacilli</taxon>
        <taxon>Bacillales</taxon>
        <taxon>Bacillaceae</taxon>
        <taxon>Aquisalibacillus</taxon>
    </lineage>
</organism>
<evidence type="ECO:0008006" key="4">
    <source>
        <dbReference type="Google" id="ProtNLM"/>
    </source>
</evidence>
<sequence length="160" mass="18742">MNNILLIFSLILHGVTFVAIIWLYQQVQKQNESERHFEKRVRETEDMFDSYLLELKDENKKFIQAISKVEHSTFEPTKASDNQISQSYQPTHRHNATEQMKSDFKPESVSVEDQVEPPSLQTQVMHLYHSGHSIEEIAKKLDKGSTEIELIVKFNQKMHV</sequence>
<dbReference type="RefSeq" id="WP_124219994.1">
    <property type="nucleotide sequence ID" value="NZ_RKRF01000007.1"/>
</dbReference>
<dbReference type="Proteomes" id="UP000276443">
    <property type="component" value="Unassembled WGS sequence"/>
</dbReference>
<reference evidence="2 3" key="1">
    <citation type="submission" date="2018-11" db="EMBL/GenBank/DDBJ databases">
        <title>Genomic Encyclopedia of Type Strains, Phase IV (KMG-IV): sequencing the most valuable type-strain genomes for metagenomic binning, comparative biology and taxonomic classification.</title>
        <authorList>
            <person name="Goeker M."/>
        </authorList>
    </citation>
    <scope>NUCLEOTIDE SEQUENCE [LARGE SCALE GENOMIC DNA]</scope>
    <source>
        <strain evidence="2 3">DSM 18090</strain>
    </source>
</reference>
<feature type="transmembrane region" description="Helical" evidence="1">
    <location>
        <begin position="6"/>
        <end position="24"/>
    </location>
</feature>